<reference evidence="3" key="1">
    <citation type="journal article" date="2019" name="Int. J. Syst. Evol. Microbiol.">
        <title>The Global Catalogue of Microorganisms (GCM) 10K type strain sequencing project: providing services to taxonomists for standard genome sequencing and annotation.</title>
        <authorList>
            <consortium name="The Broad Institute Genomics Platform"/>
            <consortium name="The Broad Institute Genome Sequencing Center for Infectious Disease"/>
            <person name="Wu L."/>
            <person name="Ma J."/>
        </authorList>
    </citation>
    <scope>NUCLEOTIDE SEQUENCE [LARGE SCALE GENOMIC DNA]</scope>
    <source>
        <strain evidence="3">CGMCC 4.7289</strain>
    </source>
</reference>
<dbReference type="EC" id="3.1.-.-" evidence="2"/>
<dbReference type="Pfam" id="PF01738">
    <property type="entry name" value="DLH"/>
    <property type="match status" value="1"/>
</dbReference>
<dbReference type="Proteomes" id="UP001595816">
    <property type="component" value="Unassembled WGS sequence"/>
</dbReference>
<dbReference type="InterPro" id="IPR029058">
    <property type="entry name" value="AB_hydrolase_fold"/>
</dbReference>
<evidence type="ECO:0000313" key="2">
    <source>
        <dbReference type="EMBL" id="MFC4130047.1"/>
    </source>
</evidence>
<proteinExistence type="predicted"/>
<dbReference type="SUPFAM" id="SSF53474">
    <property type="entry name" value="alpha/beta-Hydrolases"/>
    <property type="match status" value="1"/>
</dbReference>
<dbReference type="PANTHER" id="PTHR46623:SF6">
    <property type="entry name" value="ALPHA_BETA-HYDROLASES SUPERFAMILY PROTEIN"/>
    <property type="match status" value="1"/>
</dbReference>
<protein>
    <submittedName>
        <fullName evidence="2">Dienelactone hydrolase family protein</fullName>
        <ecNumber evidence="2">3.1.-.-</ecNumber>
    </submittedName>
</protein>
<evidence type="ECO:0000259" key="1">
    <source>
        <dbReference type="Pfam" id="PF01738"/>
    </source>
</evidence>
<dbReference type="InterPro" id="IPR051049">
    <property type="entry name" value="Dienelactone_hydrolase-like"/>
</dbReference>
<dbReference type="RefSeq" id="WP_253755748.1">
    <property type="nucleotide sequence ID" value="NZ_JAMZDZ010000001.1"/>
</dbReference>
<gene>
    <name evidence="2" type="ORF">ACFOZ4_05450</name>
</gene>
<feature type="domain" description="Dienelactone hydrolase" evidence="1">
    <location>
        <begin position="25"/>
        <end position="240"/>
    </location>
</feature>
<accession>A0ABV8LIA7</accession>
<dbReference type="Gene3D" id="3.40.50.1820">
    <property type="entry name" value="alpha/beta hydrolase"/>
    <property type="match status" value="1"/>
</dbReference>
<dbReference type="InterPro" id="IPR002925">
    <property type="entry name" value="Dienelactn_hydro"/>
</dbReference>
<dbReference type="EMBL" id="JBHSAY010000004">
    <property type="protein sequence ID" value="MFC4130047.1"/>
    <property type="molecule type" value="Genomic_DNA"/>
</dbReference>
<dbReference type="PANTHER" id="PTHR46623">
    <property type="entry name" value="CARBOXYMETHYLENEBUTENOLIDASE-RELATED"/>
    <property type="match status" value="1"/>
</dbReference>
<organism evidence="2 3">
    <name type="scientific">Hamadaea flava</name>
    <dbReference type="NCBI Taxonomy" id="1742688"/>
    <lineage>
        <taxon>Bacteria</taxon>
        <taxon>Bacillati</taxon>
        <taxon>Actinomycetota</taxon>
        <taxon>Actinomycetes</taxon>
        <taxon>Micromonosporales</taxon>
        <taxon>Micromonosporaceae</taxon>
        <taxon>Hamadaea</taxon>
    </lineage>
</organism>
<dbReference type="GO" id="GO:0016787">
    <property type="term" value="F:hydrolase activity"/>
    <property type="evidence" value="ECO:0007669"/>
    <property type="project" value="UniProtKB-KW"/>
</dbReference>
<evidence type="ECO:0000313" key="3">
    <source>
        <dbReference type="Proteomes" id="UP001595816"/>
    </source>
</evidence>
<name>A0ABV8LIA7_9ACTN</name>
<comment type="caution">
    <text evidence="2">The sequence shown here is derived from an EMBL/GenBank/DDBJ whole genome shotgun (WGS) entry which is preliminary data.</text>
</comment>
<keyword evidence="3" id="KW-1185">Reference proteome</keyword>
<keyword evidence="2" id="KW-0378">Hydrolase</keyword>
<sequence length="242" mass="25213">MCYEETPAVPPLDEIVLTSADGSTFGAYTARPAHPTGARIVLLTDVGGLRPVVGDLSRRFAETGAVVIAIDYFGRTAGTGARGEDFDNDPHVDALRRSNVVDDVRAALAHVGGEGPAYTLGFCLGGAIALHAATEDLGLAGAIAFCPYHGAIGQDEALPDDFVAGVRCPVLGLFGELDKPVPPTVAAAFEKALAEAGKDHEIVVYSGQPHGFFEKNHFGEAGHEEAAADAFERVKAFLARTA</sequence>